<feature type="compositionally biased region" description="Low complexity" evidence="7">
    <location>
        <begin position="547"/>
        <end position="558"/>
    </location>
</feature>
<evidence type="ECO:0000256" key="2">
    <source>
        <dbReference type="ARBA" id="ARBA00023015"/>
    </source>
</evidence>
<dbReference type="OrthoDB" id="2019351at2759"/>
<dbReference type="FunFam" id="1.10.10.60:FF:000104">
    <property type="entry name" value="trihelix transcription factor ASIL2"/>
    <property type="match status" value="1"/>
</dbReference>
<dbReference type="EMBL" id="CP097505">
    <property type="protein sequence ID" value="URD91495.1"/>
    <property type="molecule type" value="Genomic_DNA"/>
</dbReference>
<feature type="region of interest" description="Disordered" evidence="7">
    <location>
        <begin position="365"/>
        <end position="458"/>
    </location>
</feature>
<keyword evidence="4" id="KW-0238">DNA-binding</keyword>
<evidence type="ECO:0000256" key="4">
    <source>
        <dbReference type="ARBA" id="ARBA00023125"/>
    </source>
</evidence>
<evidence type="ECO:0000256" key="5">
    <source>
        <dbReference type="ARBA" id="ARBA00023163"/>
    </source>
</evidence>
<keyword evidence="2" id="KW-0805">Transcription regulation</keyword>
<dbReference type="InterPro" id="IPR044823">
    <property type="entry name" value="ASIL1/2-like"/>
</dbReference>
<accession>A0A9E7F7S0</accession>
<feature type="compositionally biased region" description="Low complexity" evidence="7">
    <location>
        <begin position="189"/>
        <end position="204"/>
    </location>
</feature>
<protein>
    <recommendedName>
        <fullName evidence="8">Myb/SANT-like DNA-binding domain-containing protein</fullName>
    </recommendedName>
</protein>
<keyword evidence="3" id="KW-0175">Coiled coil</keyword>
<feature type="compositionally biased region" description="Basic residues" evidence="7">
    <location>
        <begin position="519"/>
        <end position="530"/>
    </location>
</feature>
<organism evidence="9 10">
    <name type="scientific">Musa troglodytarum</name>
    <name type="common">fe'i banana</name>
    <dbReference type="NCBI Taxonomy" id="320322"/>
    <lineage>
        <taxon>Eukaryota</taxon>
        <taxon>Viridiplantae</taxon>
        <taxon>Streptophyta</taxon>
        <taxon>Embryophyta</taxon>
        <taxon>Tracheophyta</taxon>
        <taxon>Spermatophyta</taxon>
        <taxon>Magnoliopsida</taxon>
        <taxon>Liliopsida</taxon>
        <taxon>Zingiberales</taxon>
        <taxon>Musaceae</taxon>
        <taxon>Musa</taxon>
    </lineage>
</organism>
<evidence type="ECO:0000256" key="6">
    <source>
        <dbReference type="ARBA" id="ARBA00023242"/>
    </source>
</evidence>
<gene>
    <name evidence="9" type="ORF">MUK42_00196</name>
</gene>
<keyword evidence="5" id="KW-0804">Transcription</keyword>
<dbReference type="GO" id="GO:0000976">
    <property type="term" value="F:transcription cis-regulatory region binding"/>
    <property type="evidence" value="ECO:0007669"/>
    <property type="project" value="TreeGrafter"/>
</dbReference>
<feature type="region of interest" description="Disordered" evidence="7">
    <location>
        <begin position="247"/>
        <end position="267"/>
    </location>
</feature>
<evidence type="ECO:0000256" key="1">
    <source>
        <dbReference type="ARBA" id="ARBA00004123"/>
    </source>
</evidence>
<comment type="subcellular location">
    <subcellularLocation>
        <location evidence="1">Nucleus</location>
    </subcellularLocation>
</comment>
<keyword evidence="10" id="KW-1185">Reference proteome</keyword>
<proteinExistence type="predicted"/>
<dbReference type="Proteomes" id="UP001055439">
    <property type="component" value="Chromosome 3"/>
</dbReference>
<feature type="compositionally biased region" description="Pro residues" evidence="7">
    <location>
        <begin position="205"/>
        <end position="221"/>
    </location>
</feature>
<evidence type="ECO:0000256" key="3">
    <source>
        <dbReference type="ARBA" id="ARBA00023054"/>
    </source>
</evidence>
<dbReference type="InterPro" id="IPR044822">
    <property type="entry name" value="Myb_DNA-bind_4"/>
</dbReference>
<feature type="region of interest" description="Disordered" evidence="7">
    <location>
        <begin position="513"/>
        <end position="558"/>
    </location>
</feature>
<evidence type="ECO:0000256" key="7">
    <source>
        <dbReference type="SAM" id="MobiDB-lite"/>
    </source>
</evidence>
<reference evidence="9" key="1">
    <citation type="submission" date="2022-05" db="EMBL/GenBank/DDBJ databases">
        <title>The Musa troglodytarum L. genome provides insights into the mechanism of non-climacteric behaviour and enrichment of carotenoids.</title>
        <authorList>
            <person name="Wang J."/>
        </authorList>
    </citation>
    <scope>NUCLEOTIDE SEQUENCE</scope>
    <source>
        <tissue evidence="9">Leaf</tissue>
    </source>
</reference>
<dbReference type="PANTHER" id="PTHR31307:SF4">
    <property type="entry name" value="TRIHELIX TRANSCRIPTION FACTOR ASIL2"/>
    <property type="match status" value="1"/>
</dbReference>
<name>A0A9E7F7S0_9LILI</name>
<dbReference type="Gene3D" id="1.10.10.60">
    <property type="entry name" value="Homeodomain-like"/>
    <property type="match status" value="1"/>
</dbReference>
<sequence length="558" mass="61210">MMRIRTNEEFACCPPRLRKRKHRARNTNTITGHRLRPDRAATRSHTGLAATCEAAFRIYADAVNSPRANAHSVSPSEQNRYISARFGERYTKTLCTFIESGAHNVRQKGDAGRRSKPSPKENVSFSFPSCLSSAAAGSRSNPFLSLFSFSLSLSLSLSPLSCRRRPPTPPPAERRSPLPAMEDDDDAQSLSRSQSQSVSRSLSPPSSPPPVSVVSPSPGPSPHHHHNGQVAEAVTVAAPPHHALPLALPIQQPRPSPAAGGGGGGGREDCWSEGATSILIDAWGERFMELSRGNLKQKHWQEVADAVTSRDGYTKAPKTDVQCKNRIDTLKKKYKIEKSKISATGGGATSSWPFFHRLDLLLGPNHRAAPPPPGSDIPAGIPIRPPARLPQLIPQRPRTSQPARKKARASPPSVSSKSADSYGDSSDGFPPPPPRAANGKRQRREPEEEEGGGRMAGLRQLTQAILRFGEVYERVESSKLRQALEIEKQRMEFTRELELQRMEFLMKTQMELSQLNSNRQHHGSNSRKKKRMDDAGGSSSNHRHRNNSSNSNNTENNG</sequence>
<feature type="domain" description="Myb/SANT-like DNA-binding" evidence="8">
    <location>
        <begin position="269"/>
        <end position="360"/>
    </location>
</feature>
<evidence type="ECO:0000313" key="10">
    <source>
        <dbReference type="Proteomes" id="UP001055439"/>
    </source>
</evidence>
<keyword evidence="6" id="KW-0539">Nucleus</keyword>
<feature type="compositionally biased region" description="Low complexity" evidence="7">
    <location>
        <begin position="409"/>
        <end position="427"/>
    </location>
</feature>
<evidence type="ECO:0000313" key="9">
    <source>
        <dbReference type="EMBL" id="URD91495.1"/>
    </source>
</evidence>
<dbReference type="GO" id="GO:0005634">
    <property type="term" value="C:nucleus"/>
    <property type="evidence" value="ECO:0007669"/>
    <property type="project" value="UniProtKB-SubCell"/>
</dbReference>
<evidence type="ECO:0000259" key="8">
    <source>
        <dbReference type="Pfam" id="PF13837"/>
    </source>
</evidence>
<dbReference type="PANTHER" id="PTHR31307">
    <property type="entry name" value="TRIHELIX TRANSCRIPTION FACTOR ASIL2"/>
    <property type="match status" value="1"/>
</dbReference>
<dbReference type="Pfam" id="PF13837">
    <property type="entry name" value="Myb_DNA-bind_4"/>
    <property type="match status" value="1"/>
</dbReference>
<feature type="region of interest" description="Disordered" evidence="7">
    <location>
        <begin position="160"/>
        <end position="227"/>
    </location>
</feature>
<dbReference type="AlphaFoldDB" id="A0A9E7F7S0"/>